<evidence type="ECO:0000313" key="11">
    <source>
        <dbReference type="Proteomes" id="UP000515317"/>
    </source>
</evidence>
<keyword evidence="6" id="KW-0472">Membrane</keyword>
<evidence type="ECO:0000256" key="3">
    <source>
        <dbReference type="ARBA" id="ARBA00022448"/>
    </source>
</evidence>
<protein>
    <submittedName>
        <fullName evidence="10">Channel protein TolC</fullName>
    </submittedName>
</protein>
<dbReference type="NCBIfam" id="TIGR01844">
    <property type="entry name" value="type_I_sec_TolC"/>
    <property type="match status" value="1"/>
</dbReference>
<keyword evidence="7" id="KW-0998">Cell outer membrane</keyword>
<accession>A0A6S6QJ04</accession>
<dbReference type="GO" id="GO:1990281">
    <property type="term" value="C:efflux pump complex"/>
    <property type="evidence" value="ECO:0007669"/>
    <property type="project" value="TreeGrafter"/>
</dbReference>
<evidence type="ECO:0000256" key="2">
    <source>
        <dbReference type="ARBA" id="ARBA00007613"/>
    </source>
</evidence>
<comment type="subcellular location">
    <subcellularLocation>
        <location evidence="1">Cell outer membrane</location>
    </subcellularLocation>
</comment>
<dbReference type="Proteomes" id="UP000515317">
    <property type="component" value="Chromosome"/>
</dbReference>
<dbReference type="GO" id="GO:0015288">
    <property type="term" value="F:porin activity"/>
    <property type="evidence" value="ECO:0007669"/>
    <property type="project" value="TreeGrafter"/>
</dbReference>
<keyword evidence="3" id="KW-0813">Transport</keyword>
<evidence type="ECO:0000256" key="5">
    <source>
        <dbReference type="ARBA" id="ARBA00022692"/>
    </source>
</evidence>
<dbReference type="Pfam" id="PF02321">
    <property type="entry name" value="OEP"/>
    <property type="match status" value="2"/>
</dbReference>
<evidence type="ECO:0000256" key="1">
    <source>
        <dbReference type="ARBA" id="ARBA00004442"/>
    </source>
</evidence>
<dbReference type="GO" id="GO:0015562">
    <property type="term" value="F:efflux transmembrane transporter activity"/>
    <property type="evidence" value="ECO:0007669"/>
    <property type="project" value="InterPro"/>
</dbReference>
<dbReference type="InterPro" id="IPR003423">
    <property type="entry name" value="OMP_efflux"/>
</dbReference>
<dbReference type="RefSeq" id="WP_225874006.1">
    <property type="nucleotide sequence ID" value="NZ_AP023361.1"/>
</dbReference>
<feature type="region of interest" description="Disordered" evidence="9">
    <location>
        <begin position="443"/>
        <end position="464"/>
    </location>
</feature>
<dbReference type="InterPro" id="IPR010130">
    <property type="entry name" value="T1SS_OMP_TolC"/>
</dbReference>
<evidence type="ECO:0000256" key="9">
    <source>
        <dbReference type="SAM" id="MobiDB-lite"/>
    </source>
</evidence>
<dbReference type="Gene3D" id="1.20.1600.10">
    <property type="entry name" value="Outer membrane efflux proteins (OEP)"/>
    <property type="match status" value="1"/>
</dbReference>
<name>A0A6S6QJ04_9HYPH</name>
<dbReference type="EMBL" id="AP023361">
    <property type="protein sequence ID" value="BCJ90234.1"/>
    <property type="molecule type" value="Genomic_DNA"/>
</dbReference>
<reference evidence="10 11" key="1">
    <citation type="submission" date="2020-08" db="EMBL/GenBank/DDBJ databases">
        <title>Genome sequence of Rhizobiales bacterium strain IZ6.</title>
        <authorList>
            <person name="Nakai R."/>
            <person name="Naganuma T."/>
        </authorList>
    </citation>
    <scope>NUCLEOTIDE SEQUENCE [LARGE SCALE GENOMIC DNA]</scope>
    <source>
        <strain evidence="10 11">IZ6</strain>
    </source>
</reference>
<dbReference type="SUPFAM" id="SSF56954">
    <property type="entry name" value="Outer membrane efflux proteins (OEP)"/>
    <property type="match status" value="1"/>
</dbReference>
<proteinExistence type="inferred from homology"/>
<sequence>MSTALTSPTHALTLQEALRVTVEANPEIGQAVENREAIEFELRQARGLYLPSVDLNSSAGVRLLDNEGRRLAGTDDDELYPRDVGVTVTQKLFDGGARSAEKNRQASRVDSASYRVLERSETIGLQVVREYLEVVLQAEIVAETRRNLEFHERTRSDVGDLISGGKLTDADRQQVEERLLGARARMIEATEELEAAKIRFYTLVGKPLTGWSMPGSVANAIPRTLDEAIAIGRKNNPRIHAALADINVAEAMVKGARSKYAPEIFAEGAARTGTDIDGDDGRTDDYSARIVAKWNLYRGGIDSADEQEQIRRASEARLVLHQSHRQVEEAVRISWDRRARQTQQAATLSAQANENAGLVSSYREQLDVGQRSLLDVLDAQNTHYNAAILARTARFAARFAEYRLLAATGSLLRTMQVRPPQQAEAYARTEYNVPPALAAETYRRVPSRQSDTPPMDLLAPVKTP</sequence>
<dbReference type="PANTHER" id="PTHR30026:SF22">
    <property type="entry name" value="OUTER MEMBRANE EFFLUX PROTEIN"/>
    <property type="match status" value="1"/>
</dbReference>
<evidence type="ECO:0000313" key="10">
    <source>
        <dbReference type="EMBL" id="BCJ90234.1"/>
    </source>
</evidence>
<evidence type="ECO:0000256" key="4">
    <source>
        <dbReference type="ARBA" id="ARBA00022452"/>
    </source>
</evidence>
<dbReference type="AlphaFoldDB" id="A0A6S6QJ04"/>
<evidence type="ECO:0000256" key="8">
    <source>
        <dbReference type="SAM" id="Coils"/>
    </source>
</evidence>
<keyword evidence="8" id="KW-0175">Coiled coil</keyword>
<dbReference type="InterPro" id="IPR051906">
    <property type="entry name" value="TolC-like"/>
</dbReference>
<comment type="similarity">
    <text evidence="2">Belongs to the outer membrane factor (OMF) (TC 1.B.17) family.</text>
</comment>
<feature type="coiled-coil region" evidence="8">
    <location>
        <begin position="172"/>
        <end position="199"/>
    </location>
</feature>
<evidence type="ECO:0000256" key="6">
    <source>
        <dbReference type="ARBA" id="ARBA00023136"/>
    </source>
</evidence>
<organism evidence="10 11">
    <name type="scientific">Terrihabitans soli</name>
    <dbReference type="NCBI Taxonomy" id="708113"/>
    <lineage>
        <taxon>Bacteria</taxon>
        <taxon>Pseudomonadati</taxon>
        <taxon>Pseudomonadota</taxon>
        <taxon>Alphaproteobacteria</taxon>
        <taxon>Hyphomicrobiales</taxon>
        <taxon>Terrihabitans</taxon>
    </lineage>
</organism>
<gene>
    <name evidence="10" type="ORF">IZ6_09690</name>
</gene>
<keyword evidence="5" id="KW-0812">Transmembrane</keyword>
<dbReference type="GO" id="GO:0009279">
    <property type="term" value="C:cell outer membrane"/>
    <property type="evidence" value="ECO:0007669"/>
    <property type="project" value="UniProtKB-SubCell"/>
</dbReference>
<keyword evidence="11" id="KW-1185">Reference proteome</keyword>
<dbReference type="KEGG" id="tso:IZ6_09690"/>
<keyword evidence="4" id="KW-1134">Transmembrane beta strand</keyword>
<evidence type="ECO:0000256" key="7">
    <source>
        <dbReference type="ARBA" id="ARBA00023237"/>
    </source>
</evidence>
<dbReference type="PANTHER" id="PTHR30026">
    <property type="entry name" value="OUTER MEMBRANE PROTEIN TOLC"/>
    <property type="match status" value="1"/>
</dbReference>